<dbReference type="PANTHER" id="PTHR48040:SF18">
    <property type="entry name" value="PLEIOTROPIC DRUG RESISTANCE PROTEIN 3-LIKE ISOFORM X1"/>
    <property type="match status" value="1"/>
</dbReference>
<dbReference type="Pfam" id="PF08370">
    <property type="entry name" value="PDR_assoc"/>
    <property type="match status" value="1"/>
</dbReference>
<comment type="caution">
    <text evidence="10">The sequence shown here is derived from an EMBL/GenBank/DDBJ whole genome shotgun (WGS) entry which is preliminary data.</text>
</comment>
<evidence type="ECO:0000256" key="3">
    <source>
        <dbReference type="ARBA" id="ARBA00022692"/>
    </source>
</evidence>
<dbReference type="InterPro" id="IPR003593">
    <property type="entry name" value="AAA+_ATPase"/>
</dbReference>
<name>A0A835U8G1_VANPL</name>
<sequence length="767" mass="87513">MESFEDEIGQMEESFSSTINHLLSKSNVKSIEDYVEDNLKLQWATIESLPSTRRMRSSLFGYNNGQKNNQRRVVDVSKLNYKERQMFIDSLIRNIEHDNLQLLENIKERIKRVDVKLPTMEVRYKRPYSGSPMQGQASKLLKVNGEITYNGLKKEEFDLTKAAAYISQNDQHVPEMTVRETLDFSARCQGVGCRADIMLEVGRREKQAKIIPNPDIDTYMKAIAVKSLQQSLQTNYILKILGLETCSETIIGDAVRRGISGGQKRRCPQRKGIADFLQEVISKKDQAQYWYIQDKSYNYITTDKFVKAFQDSTIGKKLEEELSKPYDKEKSNENAFVFSSHSITKWEMLRTCMDRELLLLKRNSFVYLFKTIQIAIVAIITMTTFLRTKKEVDLQQSTYYAGSLKYAIIRLMTNGIAELTLSLSRLAVFYKQRDLHFYPTWAYSVPTALLKLPISLVESLLWTAITYYGIGYSHETKRQVLVGFLHHEKLIWHQHLFSVYLPLSQENHIQLHFQEPTSENMTLGQQILKKEGVDFKSYFYWLSAGALFGLTVLFNIGITLALAYMNDPEASKATISNKKFKALRQLDKPNIDEQLESNSAEEPNTYTSFTKGAFRPGILTALMGISGAGKTTLMDVLCGRKTQGTIEGEIRIGGYPKVQETFTRISVELVANPSIIFLDEPTTGLDARAAAIVMRAARSIVETGRTIVCTIHQPSIDIFESFDELFCASIISILKAHQEAPLNSNKKNIMDIENQATFWQKGNKMLL</sequence>
<evidence type="ECO:0000313" key="11">
    <source>
        <dbReference type="Proteomes" id="UP000636800"/>
    </source>
</evidence>
<dbReference type="InterPro" id="IPR013525">
    <property type="entry name" value="ABC2_TM"/>
</dbReference>
<keyword evidence="6 8" id="KW-1133">Transmembrane helix</keyword>
<dbReference type="PANTHER" id="PTHR48040">
    <property type="entry name" value="PLEIOTROPIC DRUG RESISTANCE PROTEIN 1-LIKE ISOFORM X1"/>
    <property type="match status" value="1"/>
</dbReference>
<proteinExistence type="inferred from homology"/>
<dbReference type="SUPFAM" id="SSF52540">
    <property type="entry name" value="P-loop containing nucleoside triphosphate hydrolases"/>
    <property type="match status" value="1"/>
</dbReference>
<dbReference type="Pfam" id="PF00005">
    <property type="entry name" value="ABC_tran"/>
    <property type="match status" value="1"/>
</dbReference>
<dbReference type="Proteomes" id="UP000636800">
    <property type="component" value="Unassembled WGS sequence"/>
</dbReference>
<dbReference type="InterPro" id="IPR013581">
    <property type="entry name" value="PDR_assoc"/>
</dbReference>
<evidence type="ECO:0000256" key="6">
    <source>
        <dbReference type="ARBA" id="ARBA00022989"/>
    </source>
</evidence>
<dbReference type="InterPro" id="IPR003439">
    <property type="entry name" value="ABC_transporter-like_ATP-bd"/>
</dbReference>
<keyword evidence="4" id="KW-0547">Nucleotide-binding</keyword>
<protein>
    <recommendedName>
        <fullName evidence="9">AAA+ ATPase domain-containing protein</fullName>
    </recommendedName>
</protein>
<keyword evidence="3 8" id="KW-0812">Transmembrane</keyword>
<comment type="similarity">
    <text evidence="2">Belongs to the ABC transporter superfamily. ABCG family. PDR (TC 3.A.1.205) subfamily.</text>
</comment>
<organism evidence="10 11">
    <name type="scientific">Vanilla planifolia</name>
    <name type="common">Vanilla</name>
    <dbReference type="NCBI Taxonomy" id="51239"/>
    <lineage>
        <taxon>Eukaryota</taxon>
        <taxon>Viridiplantae</taxon>
        <taxon>Streptophyta</taxon>
        <taxon>Embryophyta</taxon>
        <taxon>Tracheophyta</taxon>
        <taxon>Spermatophyta</taxon>
        <taxon>Magnoliopsida</taxon>
        <taxon>Liliopsida</taxon>
        <taxon>Asparagales</taxon>
        <taxon>Orchidaceae</taxon>
        <taxon>Vanilloideae</taxon>
        <taxon>Vanilleae</taxon>
        <taxon>Vanilla</taxon>
    </lineage>
</organism>
<dbReference type="Pfam" id="PF01061">
    <property type="entry name" value="ABC2_membrane"/>
    <property type="match status" value="1"/>
</dbReference>
<evidence type="ECO:0000256" key="1">
    <source>
        <dbReference type="ARBA" id="ARBA00004141"/>
    </source>
</evidence>
<keyword evidence="5" id="KW-0067">ATP-binding</keyword>
<evidence type="ECO:0000256" key="2">
    <source>
        <dbReference type="ARBA" id="ARBA00006012"/>
    </source>
</evidence>
<dbReference type="SMART" id="SM00382">
    <property type="entry name" value="AAA"/>
    <property type="match status" value="1"/>
</dbReference>
<keyword evidence="11" id="KW-1185">Reference proteome</keyword>
<feature type="transmembrane region" description="Helical" evidence="8">
    <location>
        <begin position="365"/>
        <end position="386"/>
    </location>
</feature>
<dbReference type="AlphaFoldDB" id="A0A835U8G1"/>
<keyword evidence="7 8" id="KW-0472">Membrane</keyword>
<evidence type="ECO:0000313" key="10">
    <source>
        <dbReference type="EMBL" id="KAG0452287.1"/>
    </source>
</evidence>
<dbReference type="OrthoDB" id="2649at2759"/>
<evidence type="ECO:0000256" key="5">
    <source>
        <dbReference type="ARBA" id="ARBA00022840"/>
    </source>
</evidence>
<feature type="domain" description="AAA+ ATPase" evidence="9">
    <location>
        <begin position="616"/>
        <end position="732"/>
    </location>
</feature>
<dbReference type="EMBL" id="JADCNL010000016">
    <property type="protein sequence ID" value="KAG0452287.1"/>
    <property type="molecule type" value="Genomic_DNA"/>
</dbReference>
<feature type="transmembrane region" description="Helical" evidence="8">
    <location>
        <begin position="448"/>
        <end position="470"/>
    </location>
</feature>
<feature type="transmembrane region" description="Helical" evidence="8">
    <location>
        <begin position="407"/>
        <end position="428"/>
    </location>
</feature>
<dbReference type="InterPro" id="IPR027417">
    <property type="entry name" value="P-loop_NTPase"/>
</dbReference>
<comment type="subcellular location">
    <subcellularLocation>
        <location evidence="1">Membrane</location>
        <topology evidence="1">Multi-pass membrane protein</topology>
    </subcellularLocation>
</comment>
<reference evidence="10 11" key="1">
    <citation type="journal article" date="2020" name="Nat. Food">
        <title>A phased Vanilla planifolia genome enables genetic improvement of flavour and production.</title>
        <authorList>
            <person name="Hasing T."/>
            <person name="Tang H."/>
            <person name="Brym M."/>
            <person name="Khazi F."/>
            <person name="Huang T."/>
            <person name="Chambers A.H."/>
        </authorList>
    </citation>
    <scope>NUCLEOTIDE SEQUENCE [LARGE SCALE GENOMIC DNA]</scope>
    <source>
        <tissue evidence="10">Leaf</tissue>
    </source>
</reference>
<accession>A0A835U8G1</accession>
<feature type="transmembrane region" description="Helical" evidence="8">
    <location>
        <begin position="538"/>
        <end position="565"/>
    </location>
</feature>
<evidence type="ECO:0000256" key="4">
    <source>
        <dbReference type="ARBA" id="ARBA00022741"/>
    </source>
</evidence>
<dbReference type="Gene3D" id="3.40.50.300">
    <property type="entry name" value="P-loop containing nucleotide triphosphate hydrolases"/>
    <property type="match status" value="3"/>
</dbReference>
<evidence type="ECO:0000259" key="9">
    <source>
        <dbReference type="SMART" id="SM00382"/>
    </source>
</evidence>
<dbReference type="GO" id="GO:0016887">
    <property type="term" value="F:ATP hydrolysis activity"/>
    <property type="evidence" value="ECO:0007669"/>
    <property type="project" value="InterPro"/>
</dbReference>
<gene>
    <name evidence="10" type="ORF">HPP92_026066</name>
</gene>
<dbReference type="GO" id="GO:0140359">
    <property type="term" value="F:ABC-type transporter activity"/>
    <property type="evidence" value="ECO:0007669"/>
    <property type="project" value="InterPro"/>
</dbReference>
<evidence type="ECO:0000256" key="7">
    <source>
        <dbReference type="ARBA" id="ARBA00023136"/>
    </source>
</evidence>
<dbReference type="GO" id="GO:0016020">
    <property type="term" value="C:membrane"/>
    <property type="evidence" value="ECO:0007669"/>
    <property type="project" value="UniProtKB-SubCell"/>
</dbReference>
<evidence type="ECO:0000256" key="8">
    <source>
        <dbReference type="SAM" id="Phobius"/>
    </source>
</evidence>
<dbReference type="GO" id="GO:0005524">
    <property type="term" value="F:ATP binding"/>
    <property type="evidence" value="ECO:0007669"/>
    <property type="project" value="UniProtKB-KW"/>
</dbReference>